<evidence type="ECO:0000313" key="2">
    <source>
        <dbReference type="Proteomes" id="UP001219568"/>
    </source>
</evidence>
<organism evidence="1 2">
    <name type="scientific">Penicillium canescens</name>
    <dbReference type="NCBI Taxonomy" id="5083"/>
    <lineage>
        <taxon>Eukaryota</taxon>
        <taxon>Fungi</taxon>
        <taxon>Dikarya</taxon>
        <taxon>Ascomycota</taxon>
        <taxon>Pezizomycotina</taxon>
        <taxon>Eurotiomycetes</taxon>
        <taxon>Eurotiomycetidae</taxon>
        <taxon>Eurotiales</taxon>
        <taxon>Aspergillaceae</taxon>
        <taxon>Penicillium</taxon>
    </lineage>
</organism>
<reference evidence="1" key="1">
    <citation type="journal article" date="2023" name="IMA Fungus">
        <title>Comparative genomic study of the Penicillium genus elucidates a diverse pangenome and 15 lateral gene transfer events.</title>
        <authorList>
            <person name="Petersen C."/>
            <person name="Sorensen T."/>
            <person name="Nielsen M.R."/>
            <person name="Sondergaard T.E."/>
            <person name="Sorensen J.L."/>
            <person name="Fitzpatrick D.A."/>
            <person name="Frisvad J.C."/>
            <person name="Nielsen K.L."/>
        </authorList>
    </citation>
    <scope>NUCLEOTIDE SEQUENCE</scope>
    <source>
        <strain evidence="1">IBT 15450</strain>
    </source>
</reference>
<proteinExistence type="predicted"/>
<protein>
    <submittedName>
        <fullName evidence="1">Uncharacterized protein</fullName>
    </submittedName>
</protein>
<name>A0AAD6N8F6_PENCN</name>
<accession>A0AAD6N8F6</accession>
<keyword evidence="2" id="KW-1185">Reference proteome</keyword>
<gene>
    <name evidence="1" type="ORF">N7460_006821</name>
</gene>
<evidence type="ECO:0000313" key="1">
    <source>
        <dbReference type="EMBL" id="KAJ6041431.1"/>
    </source>
</evidence>
<dbReference type="EMBL" id="JAQJZL010000005">
    <property type="protein sequence ID" value="KAJ6041431.1"/>
    <property type="molecule type" value="Genomic_DNA"/>
</dbReference>
<dbReference type="Proteomes" id="UP001219568">
    <property type="component" value="Unassembled WGS sequence"/>
</dbReference>
<dbReference type="AlphaFoldDB" id="A0AAD6N8F6"/>
<comment type="caution">
    <text evidence="1">The sequence shown here is derived from an EMBL/GenBank/DDBJ whole genome shotgun (WGS) entry which is preliminary data.</text>
</comment>
<sequence length="109" mass="12632">MAPGTITRDEAGHQTTIDLFFESHHLSERFLASEISHECLAHSYHLPIRIIFDIRTTTTTDQPKRRNWKAMETGKFDRFVASNLQGKTWQLSTPRQTDEAVENFTEIIN</sequence>
<reference evidence="1" key="2">
    <citation type="submission" date="2023-01" db="EMBL/GenBank/DDBJ databases">
        <authorList>
            <person name="Petersen C."/>
        </authorList>
    </citation>
    <scope>NUCLEOTIDE SEQUENCE</scope>
    <source>
        <strain evidence="1">IBT 15450</strain>
    </source>
</reference>